<dbReference type="AlphaFoldDB" id="E0VR84"/>
<accession>E0VR84</accession>
<dbReference type="RefSeq" id="XP_002428628.1">
    <property type="nucleotide sequence ID" value="XM_002428583.1"/>
</dbReference>
<dbReference type="eggNOG" id="KOG4082">
    <property type="taxonomic scope" value="Eukaryota"/>
</dbReference>
<dbReference type="GeneID" id="8237690"/>
<proteinExistence type="predicted"/>
<evidence type="ECO:0000256" key="2">
    <source>
        <dbReference type="ARBA" id="ARBA00022692"/>
    </source>
</evidence>
<dbReference type="GO" id="GO:0005739">
    <property type="term" value="C:mitochondrion"/>
    <property type="evidence" value="ECO:0007669"/>
    <property type="project" value="TreeGrafter"/>
</dbReference>
<feature type="domain" description="DUF1279" evidence="7">
    <location>
        <begin position="1"/>
        <end position="82"/>
    </location>
</feature>
<comment type="subcellular location">
    <subcellularLocation>
        <location evidence="1">Membrane</location>
        <topology evidence="1">Single-pass membrane protein</topology>
    </subcellularLocation>
</comment>
<name>E0VR84_PEDHC</name>
<dbReference type="EMBL" id="AAZO01004620">
    <property type="status" value="NOT_ANNOTATED_CDS"/>
    <property type="molecule type" value="Genomic_DNA"/>
</dbReference>
<evidence type="ECO:0000256" key="5">
    <source>
        <dbReference type="ARBA" id="ARBA00023136"/>
    </source>
</evidence>
<keyword evidence="10" id="KW-1185">Reference proteome</keyword>
<gene>
    <name evidence="9" type="primary">8237690</name>
    <name evidence="8" type="ORF">Phum_PHUM394580</name>
</gene>
<evidence type="ECO:0000256" key="3">
    <source>
        <dbReference type="ARBA" id="ARBA00022989"/>
    </source>
</evidence>
<dbReference type="EMBL" id="DS235459">
    <property type="protein sequence ID" value="EEB15890.1"/>
    <property type="molecule type" value="Genomic_DNA"/>
</dbReference>
<keyword evidence="5 6" id="KW-0472">Membrane</keyword>
<dbReference type="OrthoDB" id="5874039at2759"/>
<reference evidence="8" key="1">
    <citation type="submission" date="2007-04" db="EMBL/GenBank/DDBJ databases">
        <title>Annotation of Pediculus humanus corporis strain USDA.</title>
        <authorList>
            <person name="Kirkness E."/>
            <person name="Hannick L."/>
            <person name="Hass B."/>
            <person name="Bruggner R."/>
            <person name="Lawson D."/>
            <person name="Bidwell S."/>
            <person name="Joardar V."/>
            <person name="Caler E."/>
            <person name="Walenz B."/>
            <person name="Inman J."/>
            <person name="Schobel S."/>
            <person name="Galinsky K."/>
            <person name="Amedeo P."/>
            <person name="Strausberg R."/>
        </authorList>
    </citation>
    <scope>NUCLEOTIDE SEQUENCE</scope>
    <source>
        <strain evidence="8">USDA</strain>
    </source>
</reference>
<dbReference type="VEuPathDB" id="VectorBase:PHUM394580"/>
<evidence type="ECO:0000313" key="9">
    <source>
        <dbReference type="EnsemblMetazoa" id="PHUM394580-PA"/>
    </source>
</evidence>
<protein>
    <recommendedName>
        <fullName evidence="7">DUF1279 domain-containing protein</fullName>
    </recommendedName>
</protein>
<dbReference type="CTD" id="8237690"/>
<keyword evidence="4" id="KW-0175">Coiled coil</keyword>
<dbReference type="InterPro" id="IPR045866">
    <property type="entry name" value="FAM210A/B-like"/>
</dbReference>
<dbReference type="STRING" id="121224.E0VR84"/>
<dbReference type="OMA" id="DEYGCTI"/>
<evidence type="ECO:0000256" key="4">
    <source>
        <dbReference type="ARBA" id="ARBA00023054"/>
    </source>
</evidence>
<dbReference type="Pfam" id="PF06916">
    <property type="entry name" value="FAM210A-B_dom"/>
    <property type="match status" value="1"/>
</dbReference>
<dbReference type="PANTHER" id="PTHR21377">
    <property type="entry name" value="PROTEIN FAM210B, MITOCHONDRIAL"/>
    <property type="match status" value="1"/>
</dbReference>
<dbReference type="InterPro" id="IPR009688">
    <property type="entry name" value="FAM210A/B-like_dom"/>
</dbReference>
<dbReference type="PANTHER" id="PTHR21377:SF1">
    <property type="entry name" value="PROTEIN FAM210A"/>
    <property type="match status" value="1"/>
</dbReference>
<evidence type="ECO:0000313" key="8">
    <source>
        <dbReference type="EMBL" id="EEB15890.1"/>
    </source>
</evidence>
<dbReference type="HOGENOM" id="CLU_085747_1_0_1"/>
<dbReference type="GO" id="GO:0016020">
    <property type="term" value="C:membrane"/>
    <property type="evidence" value="ECO:0007669"/>
    <property type="project" value="UniProtKB-SubCell"/>
</dbReference>
<dbReference type="KEGG" id="phu:Phum_PHUM394580"/>
<feature type="transmembrane region" description="Helical" evidence="6">
    <location>
        <begin position="6"/>
        <end position="28"/>
    </location>
</feature>
<keyword evidence="2 6" id="KW-0812">Transmembrane</keyword>
<evidence type="ECO:0000313" key="10">
    <source>
        <dbReference type="Proteomes" id="UP000009046"/>
    </source>
</evidence>
<evidence type="ECO:0000259" key="7">
    <source>
        <dbReference type="Pfam" id="PF06916"/>
    </source>
</evidence>
<dbReference type="FunCoup" id="E0VR84">
    <property type="interactions" value="385"/>
</dbReference>
<keyword evidence="3 6" id="KW-1133">Transmembrane helix</keyword>
<dbReference type="InParanoid" id="E0VR84"/>
<sequence length="177" mass="20237">MYKEYWYVLIPVHLITSSIWFGGFYYLAASGIDIPALLESMGAPDSWVQNLKNSKAGNLVLAYTLYKVVTPVRYTITVGGTTISINYLKKYGLVKPVPNREQIKKMYQQQKGAFKDFTTSKMQVTKDEFLKNATDELHKSLYETRSEFSNFTKTVKEEHAPLVRALKKTFNSVIGKK</sequence>
<dbReference type="EnsemblMetazoa" id="PHUM394580-RA">
    <property type="protein sequence ID" value="PHUM394580-PA"/>
    <property type="gene ID" value="PHUM394580"/>
</dbReference>
<reference evidence="8" key="2">
    <citation type="submission" date="2007-04" db="EMBL/GenBank/DDBJ databases">
        <title>The genome of the human body louse.</title>
        <authorList>
            <consortium name="The Human Body Louse Genome Consortium"/>
            <person name="Kirkness E."/>
            <person name="Walenz B."/>
            <person name="Hass B."/>
            <person name="Bruggner R."/>
            <person name="Strausberg R."/>
        </authorList>
    </citation>
    <scope>NUCLEOTIDE SEQUENCE</scope>
    <source>
        <strain evidence="8">USDA</strain>
    </source>
</reference>
<reference evidence="9" key="3">
    <citation type="submission" date="2021-02" db="UniProtKB">
        <authorList>
            <consortium name="EnsemblMetazoa"/>
        </authorList>
    </citation>
    <scope>IDENTIFICATION</scope>
    <source>
        <strain evidence="9">USDA</strain>
    </source>
</reference>
<evidence type="ECO:0000256" key="6">
    <source>
        <dbReference type="SAM" id="Phobius"/>
    </source>
</evidence>
<evidence type="ECO:0000256" key="1">
    <source>
        <dbReference type="ARBA" id="ARBA00004167"/>
    </source>
</evidence>
<dbReference type="Proteomes" id="UP000009046">
    <property type="component" value="Unassembled WGS sequence"/>
</dbReference>
<organism>
    <name type="scientific">Pediculus humanus subsp. corporis</name>
    <name type="common">Body louse</name>
    <dbReference type="NCBI Taxonomy" id="121224"/>
    <lineage>
        <taxon>Eukaryota</taxon>
        <taxon>Metazoa</taxon>
        <taxon>Ecdysozoa</taxon>
        <taxon>Arthropoda</taxon>
        <taxon>Hexapoda</taxon>
        <taxon>Insecta</taxon>
        <taxon>Pterygota</taxon>
        <taxon>Neoptera</taxon>
        <taxon>Paraneoptera</taxon>
        <taxon>Psocodea</taxon>
        <taxon>Troctomorpha</taxon>
        <taxon>Phthiraptera</taxon>
        <taxon>Anoplura</taxon>
        <taxon>Pediculidae</taxon>
        <taxon>Pediculus</taxon>
    </lineage>
</organism>